<feature type="region of interest" description="Disordered" evidence="1">
    <location>
        <begin position="1"/>
        <end position="26"/>
    </location>
</feature>
<feature type="compositionally biased region" description="Polar residues" evidence="1">
    <location>
        <begin position="13"/>
        <end position="23"/>
    </location>
</feature>
<accession>A0A0S1SM49</accession>
<dbReference type="EMBL" id="CP013065">
    <property type="protein sequence ID" value="ALM13546.1"/>
    <property type="molecule type" value="Genomic_DNA"/>
</dbReference>
<dbReference type="KEGG" id="prf:PeribacterA2_0878"/>
<name>A0A0S1SWA1_9BACT</name>
<proteinExistence type="predicted"/>
<protein>
    <submittedName>
        <fullName evidence="2">Uncharacterized protein</fullName>
    </submittedName>
</protein>
<accession>A0A0S1ST22</accession>
<dbReference type="AlphaFoldDB" id="A0A0S1SWA1"/>
<dbReference type="Proteomes" id="UP000069135">
    <property type="component" value="Chromosome"/>
</dbReference>
<accession>A0A0S1SLY9</accession>
<gene>
    <name evidence="2" type="ORF">PeribacterD1_0878</name>
</gene>
<accession>A0A0S1SK06</accession>
<reference evidence="3" key="1">
    <citation type="submission" date="2015-10" db="EMBL/GenBank/DDBJ databases">
        <title>Analysis of five complete genome sequences for members of the class Peribacteria in the recently recognized Peregrinibacteria bacterial phylum.</title>
        <authorList>
            <person name="Anantharaman K."/>
            <person name="Brown C.T."/>
            <person name="Burstein D."/>
            <person name="Castelle C.J."/>
            <person name="Probst A.J."/>
            <person name="Thomas B.C."/>
            <person name="Williams K.H."/>
            <person name="Banfield J.F."/>
        </authorList>
    </citation>
    <scope>NUCLEOTIDE SEQUENCE [LARGE SCALE GENOMIC DNA]</scope>
</reference>
<sequence length="337" mass="38587">MEQPREALGGSAGTQRWSATTQGKDGAWKENRRLSFHEKPALCTMNILPPMMTVWYHFAKKNIGDGADIAIFDCTGRLDPKEFPDARVLPFLNFYAATKGNEFIRHIARNRRIAWICDDDMFLMSDTCLHILQREFAVSGTASVSFRPREWWEFDFDGKRVQPSSSYCLAVDREIFMHEKLSLSPAPDNPHPALLTRPPRRYDTFDKANEILLKKNYRCAIVSPKERQKCVAEFSGLSGAVMLLYHFRSPQQTLGYFRSAPPDRWSGNLLFGLMSAMLSVCTIQDLYAKLKGRPYPLPSLPKRNELLQIVEERRPFIRPDQTLEAVEKTSARLHAAL</sequence>
<organism evidence="2 3">
    <name type="scientific">Candidatus Peribacter riflensis</name>
    <dbReference type="NCBI Taxonomy" id="1735162"/>
    <lineage>
        <taxon>Bacteria</taxon>
        <taxon>Candidatus Peregrinibacteriota</taxon>
        <taxon>Candidatus Peribacteria</taxon>
        <taxon>Candidatus Peribacterales</taxon>
        <taxon>Candidatus Peribacteraceae</taxon>
        <taxon>Candidatus Peribacter</taxon>
    </lineage>
</organism>
<evidence type="ECO:0000256" key="1">
    <source>
        <dbReference type="SAM" id="MobiDB-lite"/>
    </source>
</evidence>
<accession>A0A0S1SWA1</accession>
<reference evidence="2 3" key="2">
    <citation type="journal article" date="2016" name="PeerJ">
        <title>Analysis of five complete genome sequences for members of the class Peribacteria in the recently recognized Peregrinibacteria bacterial phylum.</title>
        <authorList>
            <person name="Anantharaman K."/>
            <person name="Brown C.T."/>
            <person name="Burstein D."/>
            <person name="Castelle C.J."/>
            <person name="Probst A.J."/>
            <person name="Thomas B.C."/>
            <person name="Williams K.H."/>
            <person name="Banfield J.F."/>
        </authorList>
    </citation>
    <scope>NUCLEOTIDE SEQUENCE [LARGE SCALE GENOMIC DNA]</scope>
    <source>
        <strain evidence="2">RIFOXYD1_FULL_PER-ii_59_16</strain>
    </source>
</reference>
<evidence type="ECO:0000313" key="2">
    <source>
        <dbReference type="EMBL" id="ALM13546.1"/>
    </source>
</evidence>
<evidence type="ECO:0000313" key="3">
    <source>
        <dbReference type="Proteomes" id="UP000069135"/>
    </source>
</evidence>